<dbReference type="InterPro" id="IPR008988">
    <property type="entry name" value="Transcriptional_repressor_C"/>
</dbReference>
<evidence type="ECO:0000256" key="1">
    <source>
        <dbReference type="ARBA" id="ARBA00023004"/>
    </source>
</evidence>
<keyword evidence="1" id="KW-0408">Iron</keyword>
<dbReference type="SUPFAM" id="SSF50037">
    <property type="entry name" value="C-terminal domain of transcriptional repressors"/>
    <property type="match status" value="1"/>
</dbReference>
<evidence type="ECO:0000313" key="3">
    <source>
        <dbReference type="EMBL" id="KYD11338.1"/>
    </source>
</evidence>
<dbReference type="AlphaFoldDB" id="A0A150LG76"/>
<keyword evidence="4" id="KW-1185">Reference proteome</keyword>
<dbReference type="Pfam" id="PF04023">
    <property type="entry name" value="FeoA"/>
    <property type="match status" value="1"/>
</dbReference>
<gene>
    <name evidence="3" type="ORF">B4102_1764</name>
</gene>
<accession>A0A150LG76</accession>
<dbReference type="RefSeq" id="WP_066226363.1">
    <property type="nucleotide sequence ID" value="NZ_CP066701.1"/>
</dbReference>
<comment type="caution">
    <text evidence="3">The sequence shown here is derived from an EMBL/GenBank/DDBJ whole genome shotgun (WGS) entry which is preliminary data.</text>
</comment>
<dbReference type="Gene3D" id="2.30.30.90">
    <property type="match status" value="1"/>
</dbReference>
<dbReference type="PANTHER" id="PTHR42954">
    <property type="entry name" value="FE(2+) TRANSPORT PROTEIN A"/>
    <property type="match status" value="1"/>
</dbReference>
<feature type="domain" description="Ferrous iron transporter FeoA-like" evidence="2">
    <location>
        <begin position="1"/>
        <end position="74"/>
    </location>
</feature>
<organism evidence="3 4">
    <name type="scientific">Heyndrickxia sporothermodurans</name>
    <dbReference type="NCBI Taxonomy" id="46224"/>
    <lineage>
        <taxon>Bacteria</taxon>
        <taxon>Bacillati</taxon>
        <taxon>Bacillota</taxon>
        <taxon>Bacilli</taxon>
        <taxon>Bacillales</taxon>
        <taxon>Bacillaceae</taxon>
        <taxon>Heyndrickxia</taxon>
    </lineage>
</organism>
<dbReference type="PATRIC" id="fig|46224.3.peg.4069"/>
<evidence type="ECO:0000313" key="4">
    <source>
        <dbReference type="Proteomes" id="UP000075666"/>
    </source>
</evidence>
<name>A0A150LG76_9BACI</name>
<sequence length="75" mass="8416">MMLLDLVEGKTGYIVDVSNLDKTVKHRLLHIGVIEGCPIKVKHRMPFGGPCMLECNGQLIGIRRCDAKQIKVEKK</sequence>
<dbReference type="SMART" id="SM00899">
    <property type="entry name" value="FeoA"/>
    <property type="match status" value="1"/>
</dbReference>
<dbReference type="EMBL" id="LQYN01000007">
    <property type="protein sequence ID" value="KYD11338.1"/>
    <property type="molecule type" value="Genomic_DNA"/>
</dbReference>
<dbReference type="InterPro" id="IPR052713">
    <property type="entry name" value="FeoA"/>
</dbReference>
<protein>
    <recommendedName>
        <fullName evidence="2">Ferrous iron transporter FeoA-like domain-containing protein</fullName>
    </recommendedName>
</protein>
<evidence type="ECO:0000259" key="2">
    <source>
        <dbReference type="SMART" id="SM00899"/>
    </source>
</evidence>
<dbReference type="GO" id="GO:0046914">
    <property type="term" value="F:transition metal ion binding"/>
    <property type="evidence" value="ECO:0007669"/>
    <property type="project" value="InterPro"/>
</dbReference>
<dbReference type="PANTHER" id="PTHR42954:SF1">
    <property type="entry name" value="FERROUS IRON TRANSPORTER FEOA DOMAIN-CONTAINING PROTEIN"/>
    <property type="match status" value="1"/>
</dbReference>
<dbReference type="InterPro" id="IPR007167">
    <property type="entry name" value="Fe-transptr_FeoA-like"/>
</dbReference>
<proteinExistence type="predicted"/>
<reference evidence="3 4" key="1">
    <citation type="submission" date="2016-01" db="EMBL/GenBank/DDBJ databases">
        <title>Genome Sequences of Twelve Sporeforming Bacillus Species Isolated from Foods.</title>
        <authorList>
            <person name="Berendsen E.M."/>
            <person name="Wells-Bennik M.H."/>
            <person name="Krawcyk A.O."/>
            <person name="De Jong A."/>
            <person name="Holsappel S."/>
            <person name="Eijlander R.T."/>
            <person name="Kuipers O.P."/>
        </authorList>
    </citation>
    <scope>NUCLEOTIDE SEQUENCE [LARGE SCALE GENOMIC DNA]</scope>
    <source>
        <strain evidence="3 4">B4102</strain>
    </source>
</reference>
<dbReference type="STRING" id="46224.B4102_1764"/>
<dbReference type="Proteomes" id="UP000075666">
    <property type="component" value="Unassembled WGS sequence"/>
</dbReference>
<dbReference type="InterPro" id="IPR038157">
    <property type="entry name" value="FeoA_core_dom"/>
</dbReference>